<name>A0A1G2BVR1_9BACT</name>
<dbReference type="Proteomes" id="UP000177626">
    <property type="component" value="Unassembled WGS sequence"/>
</dbReference>
<keyword evidence="1" id="KW-0472">Membrane</keyword>
<keyword evidence="1" id="KW-0812">Transmembrane</keyword>
<gene>
    <name evidence="2" type="ORF">A2406_01180</name>
</gene>
<evidence type="ECO:0000313" key="3">
    <source>
        <dbReference type="Proteomes" id="UP000177626"/>
    </source>
</evidence>
<dbReference type="AlphaFoldDB" id="A0A1G2BVR1"/>
<comment type="caution">
    <text evidence="2">The sequence shown here is derived from an EMBL/GenBank/DDBJ whole genome shotgun (WGS) entry which is preliminary data.</text>
</comment>
<sequence length="122" mass="13356">MAKSTDKKTTILLLVILAVSVIGGGIWTYSSLKPIEPTQNLPVGVDSLMGLSIDNVYAIKEQAIANIGDFLETPNSSDTLWDYFYSNQQFNKLNDINLDINIGGYVNNPNPFVIPSSTEENS</sequence>
<evidence type="ECO:0000313" key="2">
    <source>
        <dbReference type="EMBL" id="OGY93255.1"/>
    </source>
</evidence>
<reference evidence="2 3" key="1">
    <citation type="journal article" date="2016" name="Nat. Commun.">
        <title>Thousands of microbial genomes shed light on interconnected biogeochemical processes in an aquifer system.</title>
        <authorList>
            <person name="Anantharaman K."/>
            <person name="Brown C.T."/>
            <person name="Hug L.A."/>
            <person name="Sharon I."/>
            <person name="Castelle C.J."/>
            <person name="Probst A.J."/>
            <person name="Thomas B.C."/>
            <person name="Singh A."/>
            <person name="Wilkins M.J."/>
            <person name="Karaoz U."/>
            <person name="Brodie E.L."/>
            <person name="Williams K.H."/>
            <person name="Hubbard S.S."/>
            <person name="Banfield J.F."/>
        </authorList>
    </citation>
    <scope>NUCLEOTIDE SEQUENCE [LARGE SCALE GENOMIC DNA]</scope>
</reference>
<feature type="transmembrane region" description="Helical" evidence="1">
    <location>
        <begin position="12"/>
        <end position="30"/>
    </location>
</feature>
<proteinExistence type="predicted"/>
<keyword evidence="1" id="KW-1133">Transmembrane helix</keyword>
<dbReference type="EMBL" id="MHKQ01000025">
    <property type="protein sequence ID" value="OGY93255.1"/>
    <property type="molecule type" value="Genomic_DNA"/>
</dbReference>
<organism evidence="2 3">
    <name type="scientific">Candidatus Komeilibacteria bacterium RIFOXYC1_FULL_37_11</name>
    <dbReference type="NCBI Taxonomy" id="1798555"/>
    <lineage>
        <taxon>Bacteria</taxon>
        <taxon>Candidatus Komeiliibacteriota</taxon>
    </lineage>
</organism>
<protein>
    <submittedName>
        <fullName evidence="2">Uncharacterized protein</fullName>
    </submittedName>
</protein>
<accession>A0A1G2BVR1</accession>
<evidence type="ECO:0000256" key="1">
    <source>
        <dbReference type="SAM" id="Phobius"/>
    </source>
</evidence>